<feature type="domain" description="Response regulatory" evidence="8">
    <location>
        <begin position="6"/>
        <end position="123"/>
    </location>
</feature>
<evidence type="ECO:0000313" key="10">
    <source>
        <dbReference type="EMBL" id="SDL62616.1"/>
    </source>
</evidence>
<comment type="PTM">
    <text evidence="5">Phosphorylated by CheA. Phosphorylation of the N-terminal regulatory domain activates the methylesterase activity.</text>
</comment>
<dbReference type="EC" id="3.1.1.61" evidence="5"/>
<feature type="modified residue" description="4-aspartylphosphate" evidence="5 7">
    <location>
        <position position="57"/>
    </location>
</feature>
<dbReference type="PIRSF" id="PIRSF000876">
    <property type="entry name" value="RR_chemtxs_CheB"/>
    <property type="match status" value="1"/>
</dbReference>
<dbReference type="SUPFAM" id="SSF52738">
    <property type="entry name" value="Methylesterase CheB, C-terminal domain"/>
    <property type="match status" value="1"/>
</dbReference>
<accession>A0A1G9LL41</accession>
<dbReference type="SUPFAM" id="SSF52172">
    <property type="entry name" value="CheY-like"/>
    <property type="match status" value="1"/>
</dbReference>
<dbReference type="PANTHER" id="PTHR42872:SF6">
    <property type="entry name" value="PROTEIN-GLUTAMATE METHYLESTERASE_PROTEIN-GLUTAMINE GLUTAMINASE"/>
    <property type="match status" value="1"/>
</dbReference>
<keyword evidence="3 5" id="KW-0378">Hydrolase</keyword>
<dbReference type="HAMAP" id="MF_00099">
    <property type="entry name" value="CheB_chemtxs"/>
    <property type="match status" value="1"/>
</dbReference>
<feature type="domain" description="CheB-type methylesterase" evidence="9">
    <location>
        <begin position="164"/>
        <end position="355"/>
    </location>
</feature>
<evidence type="ECO:0000256" key="7">
    <source>
        <dbReference type="PROSITE-ProRule" id="PRU00169"/>
    </source>
</evidence>
<dbReference type="CDD" id="cd16432">
    <property type="entry name" value="CheB_Rec"/>
    <property type="match status" value="1"/>
</dbReference>
<dbReference type="NCBIfam" id="NF001965">
    <property type="entry name" value="PRK00742.1"/>
    <property type="match status" value="1"/>
</dbReference>
<comment type="catalytic activity">
    <reaction evidence="5">
        <text>L-glutaminyl-[protein] + H2O = L-glutamyl-[protein] + NH4(+)</text>
        <dbReference type="Rhea" id="RHEA:16441"/>
        <dbReference type="Rhea" id="RHEA-COMP:10207"/>
        <dbReference type="Rhea" id="RHEA-COMP:10208"/>
        <dbReference type="ChEBI" id="CHEBI:15377"/>
        <dbReference type="ChEBI" id="CHEBI:28938"/>
        <dbReference type="ChEBI" id="CHEBI:29973"/>
        <dbReference type="ChEBI" id="CHEBI:30011"/>
        <dbReference type="EC" id="3.5.1.44"/>
    </reaction>
</comment>
<dbReference type="Gene3D" id="3.40.50.2300">
    <property type="match status" value="1"/>
</dbReference>
<evidence type="ECO:0000256" key="4">
    <source>
        <dbReference type="ARBA" id="ARBA00048267"/>
    </source>
</evidence>
<dbReference type="InterPro" id="IPR035909">
    <property type="entry name" value="CheB_C"/>
</dbReference>
<evidence type="ECO:0000256" key="1">
    <source>
        <dbReference type="ARBA" id="ARBA00022490"/>
    </source>
</evidence>
<keyword evidence="5 7" id="KW-0597">Phosphoprotein</keyword>
<reference evidence="11" key="1">
    <citation type="submission" date="2016-10" db="EMBL/GenBank/DDBJ databases">
        <authorList>
            <person name="Varghese N."/>
            <person name="Submissions S."/>
        </authorList>
    </citation>
    <scope>NUCLEOTIDE SEQUENCE [LARGE SCALE GENOMIC DNA]</scope>
    <source>
        <strain evidence="11">DSM 16995</strain>
    </source>
</reference>
<keyword evidence="11" id="KW-1185">Reference proteome</keyword>
<organism evidence="10 11">
    <name type="scientific">Maridesulfovibrio ferrireducens</name>
    <dbReference type="NCBI Taxonomy" id="246191"/>
    <lineage>
        <taxon>Bacteria</taxon>
        <taxon>Pseudomonadati</taxon>
        <taxon>Thermodesulfobacteriota</taxon>
        <taxon>Desulfovibrionia</taxon>
        <taxon>Desulfovibrionales</taxon>
        <taxon>Desulfovibrionaceae</taxon>
        <taxon>Maridesulfovibrio</taxon>
    </lineage>
</organism>
<dbReference type="InterPro" id="IPR000673">
    <property type="entry name" value="Sig_transdc_resp-reg_Me-estase"/>
</dbReference>
<evidence type="ECO:0000259" key="8">
    <source>
        <dbReference type="PROSITE" id="PS50110"/>
    </source>
</evidence>
<dbReference type="Gene3D" id="3.40.50.180">
    <property type="entry name" value="Methylesterase CheB, C-terminal domain"/>
    <property type="match status" value="1"/>
</dbReference>
<comment type="subcellular location">
    <subcellularLocation>
        <location evidence="5">Cytoplasm</location>
    </subcellularLocation>
</comment>
<keyword evidence="1 5" id="KW-0963">Cytoplasm</keyword>
<dbReference type="EMBL" id="FNGA01000007">
    <property type="protein sequence ID" value="SDL62616.1"/>
    <property type="molecule type" value="Genomic_DNA"/>
</dbReference>
<comment type="function">
    <text evidence="5">Involved in chemotaxis. Part of a chemotaxis signal transduction system that modulates chemotaxis in response to various stimuli. Catalyzes the demethylation of specific methylglutamate residues introduced into the chemoreceptors (methyl-accepting chemotaxis proteins or MCP) by CheR. Also mediates the irreversible deamidation of specific glutamine residues to glutamic acid.</text>
</comment>
<proteinExistence type="inferred from homology"/>
<dbReference type="GO" id="GO:0005737">
    <property type="term" value="C:cytoplasm"/>
    <property type="evidence" value="ECO:0007669"/>
    <property type="project" value="UniProtKB-SubCell"/>
</dbReference>
<dbReference type="CDD" id="cd17541">
    <property type="entry name" value="REC_CheB-like"/>
    <property type="match status" value="1"/>
</dbReference>
<comment type="similarity">
    <text evidence="5">Belongs to the CheB family.</text>
</comment>
<gene>
    <name evidence="5" type="primary">cheB</name>
    <name evidence="10" type="ORF">SAMN05660337_3428</name>
</gene>
<dbReference type="GO" id="GO:0008984">
    <property type="term" value="F:protein-glutamate methylesterase activity"/>
    <property type="evidence" value="ECO:0007669"/>
    <property type="project" value="UniProtKB-UniRule"/>
</dbReference>
<dbReference type="OrthoDB" id="9793421at2"/>
<sequence length="355" mass="38372">MRKKTRVLIVDDSALVRSTLLSLFKTDAEIEVIGSASDPFAAAKIMETVIPDVITLDIEMPRMDGLTFLRKLMTQHPIAVVICSTLTEKGSESYMKALEFGAVEVITKPKVGTRQFFEESSIRVCDAVKAAALTKPKKLTAKPMIIQPKLTADAMLPKARANCLKTTEKVVLVGASTGGTEALQTFLQGMPIDSPGIAIVQHMPEHFTAAFSQRLDTICQIRVKEAVDGDSILRGQALIAPGNKHMLLKRSGARYYVEVKDGPLVSRHRPSVDVLFRSGAHNAGKNAIGVIMTGMGDDGAKGMKEMHDAGTYCIAQDEASCVVFGMPHEAIKHGGVDNVLTLKRIANEVVAKCRS</sequence>
<name>A0A1G9LL41_9BACT</name>
<dbReference type="RefSeq" id="WP_092163339.1">
    <property type="nucleotide sequence ID" value="NZ_FNGA01000007.1"/>
</dbReference>
<protein>
    <recommendedName>
        <fullName evidence="5">Protein-glutamate methylesterase/protein-glutamine glutaminase</fullName>
        <ecNumber evidence="5">3.1.1.61</ecNumber>
        <ecNumber evidence="5">3.5.1.44</ecNumber>
    </recommendedName>
</protein>
<evidence type="ECO:0000256" key="5">
    <source>
        <dbReference type="HAMAP-Rule" id="MF_00099"/>
    </source>
</evidence>
<dbReference type="Proteomes" id="UP000199053">
    <property type="component" value="Unassembled WGS sequence"/>
</dbReference>
<dbReference type="STRING" id="246191.SAMN05660337_3428"/>
<feature type="active site" evidence="5 6">
    <location>
        <position position="202"/>
    </location>
</feature>
<comment type="catalytic activity">
    <reaction evidence="4 5">
        <text>[protein]-L-glutamate 5-O-methyl ester + H2O = L-glutamyl-[protein] + methanol + H(+)</text>
        <dbReference type="Rhea" id="RHEA:23236"/>
        <dbReference type="Rhea" id="RHEA-COMP:10208"/>
        <dbReference type="Rhea" id="RHEA-COMP:10311"/>
        <dbReference type="ChEBI" id="CHEBI:15377"/>
        <dbReference type="ChEBI" id="CHEBI:15378"/>
        <dbReference type="ChEBI" id="CHEBI:17790"/>
        <dbReference type="ChEBI" id="CHEBI:29973"/>
        <dbReference type="ChEBI" id="CHEBI:82795"/>
        <dbReference type="EC" id="3.1.1.61"/>
    </reaction>
</comment>
<feature type="active site" evidence="5 6">
    <location>
        <position position="298"/>
    </location>
</feature>
<feature type="active site" evidence="5 6">
    <location>
        <position position="176"/>
    </location>
</feature>
<comment type="domain">
    <text evidence="5">Contains a C-terminal catalytic domain, and an N-terminal region which modulates catalytic activity.</text>
</comment>
<dbReference type="GO" id="GO:0006935">
    <property type="term" value="P:chemotaxis"/>
    <property type="evidence" value="ECO:0007669"/>
    <property type="project" value="UniProtKB-UniRule"/>
</dbReference>
<dbReference type="NCBIfam" id="NF009206">
    <property type="entry name" value="PRK12555.1"/>
    <property type="match status" value="1"/>
</dbReference>
<evidence type="ECO:0000313" key="11">
    <source>
        <dbReference type="Proteomes" id="UP000199053"/>
    </source>
</evidence>
<dbReference type="PROSITE" id="PS50110">
    <property type="entry name" value="RESPONSE_REGULATORY"/>
    <property type="match status" value="1"/>
</dbReference>
<dbReference type="SMART" id="SM00448">
    <property type="entry name" value="REC"/>
    <property type="match status" value="1"/>
</dbReference>
<dbReference type="InterPro" id="IPR001789">
    <property type="entry name" value="Sig_transdc_resp-reg_receiver"/>
</dbReference>
<evidence type="ECO:0000256" key="3">
    <source>
        <dbReference type="ARBA" id="ARBA00022801"/>
    </source>
</evidence>
<keyword evidence="2 5" id="KW-0145">Chemotaxis</keyword>
<dbReference type="AlphaFoldDB" id="A0A1G9LL41"/>
<dbReference type="EC" id="3.5.1.44" evidence="5"/>
<dbReference type="InterPro" id="IPR008248">
    <property type="entry name" value="CheB-like"/>
</dbReference>
<dbReference type="Pfam" id="PF01339">
    <property type="entry name" value="CheB_methylest"/>
    <property type="match status" value="1"/>
</dbReference>
<dbReference type="Pfam" id="PF00072">
    <property type="entry name" value="Response_reg"/>
    <property type="match status" value="1"/>
</dbReference>
<dbReference type="InterPro" id="IPR011006">
    <property type="entry name" value="CheY-like_superfamily"/>
</dbReference>
<evidence type="ECO:0000256" key="2">
    <source>
        <dbReference type="ARBA" id="ARBA00022500"/>
    </source>
</evidence>
<dbReference type="PANTHER" id="PTHR42872">
    <property type="entry name" value="PROTEIN-GLUTAMATE METHYLESTERASE/PROTEIN-GLUTAMINE GLUTAMINASE"/>
    <property type="match status" value="1"/>
</dbReference>
<dbReference type="GO" id="GO:0000156">
    <property type="term" value="F:phosphorelay response regulator activity"/>
    <property type="evidence" value="ECO:0007669"/>
    <property type="project" value="InterPro"/>
</dbReference>
<dbReference type="PROSITE" id="PS50122">
    <property type="entry name" value="CHEB"/>
    <property type="match status" value="1"/>
</dbReference>
<evidence type="ECO:0000259" key="9">
    <source>
        <dbReference type="PROSITE" id="PS50122"/>
    </source>
</evidence>
<evidence type="ECO:0000256" key="6">
    <source>
        <dbReference type="PROSITE-ProRule" id="PRU00050"/>
    </source>
</evidence>
<dbReference type="GO" id="GO:0050568">
    <property type="term" value="F:protein-glutamine glutaminase activity"/>
    <property type="evidence" value="ECO:0007669"/>
    <property type="project" value="UniProtKB-UniRule"/>
</dbReference>